<name>A0A1H3U050_9BACI</name>
<dbReference type="GO" id="GO:0005737">
    <property type="term" value="C:cytoplasm"/>
    <property type="evidence" value="ECO:0007669"/>
    <property type="project" value="TreeGrafter"/>
</dbReference>
<proteinExistence type="inferred from homology"/>
<dbReference type="STRING" id="1503961.SAMN05421736_11727"/>
<dbReference type="InterPro" id="IPR029052">
    <property type="entry name" value="Metallo-depent_PP-like"/>
</dbReference>
<organism evidence="3 4">
    <name type="scientific">Evansella caseinilytica</name>
    <dbReference type="NCBI Taxonomy" id="1503961"/>
    <lineage>
        <taxon>Bacteria</taxon>
        <taxon>Bacillati</taxon>
        <taxon>Bacillota</taxon>
        <taxon>Bacilli</taxon>
        <taxon>Bacillales</taxon>
        <taxon>Bacillaceae</taxon>
        <taxon>Evansella</taxon>
    </lineage>
</organism>
<evidence type="ECO:0000256" key="1">
    <source>
        <dbReference type="ARBA" id="ARBA00008950"/>
    </source>
</evidence>
<dbReference type="PIRSF" id="PIRSF000883">
    <property type="entry name" value="Pesterase_MJ0912"/>
    <property type="match status" value="1"/>
</dbReference>
<accession>A0A1H3U050</accession>
<gene>
    <name evidence="3" type="ORF">SAMN05421736_11727</name>
</gene>
<evidence type="ECO:0000313" key="3">
    <source>
        <dbReference type="EMBL" id="SDZ55833.1"/>
    </source>
</evidence>
<dbReference type="PANTHER" id="PTHR42850:SF2">
    <property type="entry name" value="BLL5683 PROTEIN"/>
    <property type="match status" value="1"/>
</dbReference>
<dbReference type="AlphaFoldDB" id="A0A1H3U050"/>
<dbReference type="GO" id="GO:0016791">
    <property type="term" value="F:phosphatase activity"/>
    <property type="evidence" value="ECO:0007669"/>
    <property type="project" value="TreeGrafter"/>
</dbReference>
<comment type="similarity">
    <text evidence="1">Belongs to the metallophosphoesterase superfamily. YfcE family.</text>
</comment>
<reference evidence="4" key="1">
    <citation type="submission" date="2016-10" db="EMBL/GenBank/DDBJ databases">
        <authorList>
            <person name="Varghese N."/>
            <person name="Submissions S."/>
        </authorList>
    </citation>
    <scope>NUCLEOTIDE SEQUENCE [LARGE SCALE GENOMIC DNA]</scope>
    <source>
        <strain evidence="4">SP</strain>
    </source>
</reference>
<evidence type="ECO:0000313" key="4">
    <source>
        <dbReference type="Proteomes" id="UP000198935"/>
    </source>
</evidence>
<keyword evidence="4" id="KW-1185">Reference proteome</keyword>
<dbReference type="CDD" id="cd00838">
    <property type="entry name" value="MPP_superfamily"/>
    <property type="match status" value="1"/>
</dbReference>
<sequence length="240" mass="26700">MKIAFISDVHGNAVALEAVLEDIASKNVNQIAVLGDICFRGPEPKRALELVRSLNTIVIKGNADDWLVRGIKEGEVPDQALQMMRTEREWTVSQLDSEDVVYLQSLPSDFSLKLSDQLQIYGFHATPDSLFTVVPPTADAETIEFEMLRKKAADLYVYGHIHLPYVRYFHGKCVANTGSVGLPFDGMAKAAYLIVEGDAKQFSVANHRVTYETEKVIAQYKEVGYPNAEFMANIIKTATI</sequence>
<evidence type="ECO:0000259" key="2">
    <source>
        <dbReference type="Pfam" id="PF12850"/>
    </source>
</evidence>
<dbReference type="OrthoDB" id="9813918at2"/>
<protein>
    <submittedName>
        <fullName evidence="3">Predicted phosphodiesterase</fullName>
    </submittedName>
</protein>
<dbReference type="EMBL" id="FNPI01000017">
    <property type="protein sequence ID" value="SDZ55833.1"/>
    <property type="molecule type" value="Genomic_DNA"/>
</dbReference>
<dbReference type="Gene3D" id="3.60.21.10">
    <property type="match status" value="1"/>
</dbReference>
<dbReference type="InterPro" id="IPR011152">
    <property type="entry name" value="Pesterase_MJ0912"/>
</dbReference>
<feature type="domain" description="Calcineurin-like phosphoesterase" evidence="2">
    <location>
        <begin position="1"/>
        <end position="196"/>
    </location>
</feature>
<dbReference type="InterPro" id="IPR050126">
    <property type="entry name" value="Ap4A_hydrolase"/>
</dbReference>
<dbReference type="Proteomes" id="UP000198935">
    <property type="component" value="Unassembled WGS sequence"/>
</dbReference>
<dbReference type="PANTHER" id="PTHR42850">
    <property type="entry name" value="METALLOPHOSPHOESTERASE"/>
    <property type="match status" value="1"/>
</dbReference>
<dbReference type="SUPFAM" id="SSF56300">
    <property type="entry name" value="Metallo-dependent phosphatases"/>
    <property type="match status" value="1"/>
</dbReference>
<dbReference type="Pfam" id="PF12850">
    <property type="entry name" value="Metallophos_2"/>
    <property type="match status" value="1"/>
</dbReference>
<dbReference type="InterPro" id="IPR024654">
    <property type="entry name" value="Calcineurin-like_PHP_lpxH"/>
</dbReference>